<dbReference type="EMBL" id="NIBL01000001">
    <property type="protein sequence ID" value="OUZ19135.1"/>
    <property type="molecule type" value="Genomic_DNA"/>
</dbReference>
<reference evidence="7" key="4">
    <citation type="journal article" date="2018" name="BMC Genomics">
        <title>Whole genome sequencing and function prediction of 133 gut anaerobes isolated from chicken caecum in pure cultures.</title>
        <authorList>
            <person name="Medvecky M."/>
            <person name="Cejkova D."/>
            <person name="Polansky O."/>
            <person name="Karasova D."/>
            <person name="Kubasova T."/>
            <person name="Cizek A."/>
            <person name="Rychlik I."/>
        </authorList>
    </citation>
    <scope>NUCLEOTIDE SEQUENCE</scope>
    <source>
        <strain evidence="7">An144</strain>
    </source>
</reference>
<dbReference type="EMBL" id="JAXOGL010000003">
    <property type="protein sequence ID" value="MDZ5597159.1"/>
    <property type="molecule type" value="Genomic_DNA"/>
</dbReference>
<evidence type="ECO:0000313" key="9">
    <source>
        <dbReference type="EMBL" id="RBR30709.1"/>
    </source>
</evidence>
<dbReference type="Proteomes" id="UP001290582">
    <property type="component" value="Unassembled WGS sequence"/>
</dbReference>
<evidence type="ECO:0000256" key="1">
    <source>
        <dbReference type="ARBA" id="ARBA00023122"/>
    </source>
</evidence>
<dbReference type="Gene3D" id="3.10.580.10">
    <property type="entry name" value="CBS-domain"/>
    <property type="match status" value="1"/>
</dbReference>
<organism evidence="7 10">
    <name type="scientific">Enterococcus cecorum</name>
    <dbReference type="NCBI Taxonomy" id="44008"/>
    <lineage>
        <taxon>Bacteria</taxon>
        <taxon>Bacillati</taxon>
        <taxon>Bacillota</taxon>
        <taxon>Bacilli</taxon>
        <taxon>Lactobacillales</taxon>
        <taxon>Enterococcaceae</taxon>
        <taxon>Enterococcus</taxon>
    </lineage>
</organism>
<reference evidence="5" key="7">
    <citation type="submission" date="2023-12" db="EMBL/GenBank/DDBJ databases">
        <title>Molecular genomic analyses of Enterococcus cecorum from sepsis oubreaks in broilers.</title>
        <authorList>
            <person name="Rhoads D."/>
            <person name="Alrubaye A."/>
        </authorList>
    </citation>
    <scope>NUCLEOTIDE SEQUENCE</scope>
    <source>
        <strain evidence="5">1755</strain>
    </source>
</reference>
<accession>A0A0H2QND3</accession>
<gene>
    <name evidence="5" type="primary">cbpB</name>
    <name evidence="8" type="ORF">A5869_000784</name>
    <name evidence="7" type="ORF">B5E88_00760</name>
    <name evidence="9" type="ORF">EB18_00720</name>
    <name evidence="6" type="ORF">HF857_00800</name>
    <name evidence="4" type="ORF">P7H47_08095</name>
    <name evidence="5" type="ORF">U1294_02820</name>
</gene>
<dbReference type="PANTHER" id="PTHR43080:SF30">
    <property type="entry name" value="CYCLIC DI-AMP RECEPTOR B"/>
    <property type="match status" value="1"/>
</dbReference>
<dbReference type="Proteomes" id="UP000588071">
    <property type="component" value="Unassembled WGS sequence"/>
</dbReference>
<name>A0A0H2QND3_9ENTE</name>
<reference evidence="8 11" key="3">
    <citation type="submission" date="2017-05" db="EMBL/GenBank/DDBJ databases">
        <title>The Genome Sequence of Enterococcus faecium 2D5_DIV0622.</title>
        <authorList>
            <consortium name="The Broad Institute Genomics Platform"/>
            <consortium name="The Broad Institute Genomic Center for Infectious Diseases"/>
            <person name="Earl A."/>
            <person name="Manson A."/>
            <person name="Schwartman J."/>
            <person name="Gilmore M."/>
            <person name="Abouelleil A."/>
            <person name="Cao P."/>
            <person name="Chapman S."/>
            <person name="Cusick C."/>
            <person name="Shea T."/>
            <person name="Young S."/>
            <person name="Neafsey D."/>
            <person name="Nusbaum C."/>
            <person name="Birren B."/>
        </authorList>
    </citation>
    <scope>NUCLEOTIDE SEQUENCE [LARGE SCALE GENOMIC DNA]</scope>
    <source>
        <strain evidence="8 11">2D5_DIV0622</strain>
    </source>
</reference>
<evidence type="ECO:0000313" key="5">
    <source>
        <dbReference type="EMBL" id="MDZ5597159.1"/>
    </source>
</evidence>
<protein>
    <submittedName>
        <fullName evidence="7">CBS domain-containing protein</fullName>
    </submittedName>
    <submittedName>
        <fullName evidence="5">Cyclic-di-AMP-binding protein CbpB</fullName>
    </submittedName>
</protein>
<evidence type="ECO:0000313" key="10">
    <source>
        <dbReference type="Proteomes" id="UP000196074"/>
    </source>
</evidence>
<feature type="domain" description="CBS" evidence="3">
    <location>
        <begin position="18"/>
        <end position="78"/>
    </location>
</feature>
<dbReference type="PANTHER" id="PTHR43080">
    <property type="entry name" value="CBS DOMAIN-CONTAINING PROTEIN CBSX3, MITOCHONDRIAL"/>
    <property type="match status" value="1"/>
</dbReference>
<dbReference type="AlphaFoldDB" id="A0A0H2QND3"/>
<reference evidence="4" key="6">
    <citation type="submission" date="2023-03" db="EMBL/GenBank/DDBJ databases">
        <authorList>
            <person name="Shen W."/>
            <person name="Cai J."/>
        </authorList>
    </citation>
    <scope>NUCLEOTIDE SEQUENCE</scope>
    <source>
        <strain evidence="4">B245-2</strain>
    </source>
</reference>
<evidence type="ECO:0000313" key="12">
    <source>
        <dbReference type="Proteomes" id="UP000252800"/>
    </source>
</evidence>
<evidence type="ECO:0000259" key="3">
    <source>
        <dbReference type="PROSITE" id="PS51371"/>
    </source>
</evidence>
<dbReference type="EMBL" id="JABAFV010000001">
    <property type="protein sequence ID" value="NME48812.1"/>
    <property type="molecule type" value="Genomic_DNA"/>
</dbReference>
<dbReference type="EMBL" id="LEOY01000004">
    <property type="protein sequence ID" value="RBR30709.1"/>
    <property type="molecule type" value="Genomic_DNA"/>
</dbReference>
<dbReference type="GeneID" id="60871700"/>
<reference evidence="6 13" key="5">
    <citation type="submission" date="2020-04" db="EMBL/GenBank/DDBJ databases">
        <authorList>
            <person name="Hitch T.C.A."/>
            <person name="Wylensek D."/>
            <person name="Clavel T."/>
        </authorList>
    </citation>
    <scope>NUCLEOTIDE SEQUENCE [LARGE SCALE GENOMIC DNA]</scope>
    <source>
        <strain evidence="6 13">WCA-380-WT-3C</strain>
    </source>
</reference>
<proteinExistence type="predicted"/>
<dbReference type="InterPro" id="IPR048125">
    <property type="entry name" value="CBS_CbpB"/>
</dbReference>
<dbReference type="SUPFAM" id="SSF54631">
    <property type="entry name" value="CBS-domain pair"/>
    <property type="match status" value="1"/>
</dbReference>
<dbReference type="Pfam" id="PF00571">
    <property type="entry name" value="CBS"/>
    <property type="match status" value="2"/>
</dbReference>
<dbReference type="PROSITE" id="PS51371">
    <property type="entry name" value="CBS"/>
    <property type="match status" value="1"/>
</dbReference>
<evidence type="ECO:0000313" key="6">
    <source>
        <dbReference type="EMBL" id="NME48812.1"/>
    </source>
</evidence>
<dbReference type="InterPro" id="IPR000644">
    <property type="entry name" value="CBS_dom"/>
</dbReference>
<evidence type="ECO:0000313" key="7">
    <source>
        <dbReference type="EMBL" id="OUQ11895.1"/>
    </source>
</evidence>
<keyword evidence="1 2" id="KW-0129">CBS domain</keyword>
<comment type="caution">
    <text evidence="7">The sequence shown here is derived from an EMBL/GenBank/DDBJ whole genome shotgun (WGS) entry which is preliminary data.</text>
</comment>
<reference evidence="9 12" key="1">
    <citation type="submission" date="2015-06" db="EMBL/GenBank/DDBJ databases">
        <title>The Genome Sequence of Enterococcus cecorum 170AEA1.</title>
        <authorList>
            <consortium name="The Broad Institute Genomics Platform"/>
            <consortium name="The Broad Institute Genome Sequencing Center for Infectious Disease"/>
            <person name="Earl A.M."/>
            <person name="Van Tyne D."/>
            <person name="Lebreton F."/>
            <person name="Saavedra J.T."/>
            <person name="Gilmore M.S."/>
            <person name="Manson McGuire A."/>
            <person name="Clock S."/>
            <person name="Crupain M."/>
            <person name="Rangan U."/>
            <person name="Young S."/>
            <person name="Abouelleil A."/>
            <person name="Cao P."/>
            <person name="Chapman S.B."/>
            <person name="Griggs A."/>
            <person name="Priest M."/>
            <person name="Shea T."/>
            <person name="Wortman J."/>
            <person name="Nusbaum C."/>
            <person name="Birren B."/>
        </authorList>
    </citation>
    <scope>NUCLEOTIDE SEQUENCE [LARGE SCALE GENOMIC DNA]</scope>
    <source>
        <strain evidence="9 12">170AEA1</strain>
    </source>
</reference>
<evidence type="ECO:0000313" key="4">
    <source>
        <dbReference type="EMBL" id="MDT2797201.1"/>
    </source>
</evidence>
<dbReference type="RefSeq" id="WP_016252195.1">
    <property type="nucleotide sequence ID" value="NZ_AP035890.1"/>
</dbReference>
<dbReference type="Proteomes" id="UP000196074">
    <property type="component" value="Unassembled WGS sequence"/>
</dbReference>
<dbReference type="SMART" id="SM00116">
    <property type="entry name" value="CBS"/>
    <property type="match status" value="2"/>
</dbReference>
<dbReference type="Proteomes" id="UP001255696">
    <property type="component" value="Unassembled WGS sequence"/>
</dbReference>
<evidence type="ECO:0000313" key="13">
    <source>
        <dbReference type="Proteomes" id="UP000588071"/>
    </source>
</evidence>
<dbReference type="InterPro" id="IPR046342">
    <property type="entry name" value="CBS_dom_sf"/>
</dbReference>
<dbReference type="EMBL" id="NFLC01000001">
    <property type="protein sequence ID" value="OUQ11895.1"/>
    <property type="molecule type" value="Genomic_DNA"/>
</dbReference>
<evidence type="ECO:0000313" key="8">
    <source>
        <dbReference type="EMBL" id="OUZ19135.1"/>
    </source>
</evidence>
<dbReference type="NCBIfam" id="NF041630">
    <property type="entry name" value="CBS_CbpB"/>
    <property type="match status" value="1"/>
</dbReference>
<dbReference type="Proteomes" id="UP000196503">
    <property type="component" value="Unassembled WGS sequence"/>
</dbReference>
<reference evidence="10" key="2">
    <citation type="submission" date="2017-04" db="EMBL/GenBank/DDBJ databases">
        <title>Function of individual gut microbiota members based on whole genome sequencing of pure cultures obtained from chicken caecum.</title>
        <authorList>
            <person name="Medvecky M."/>
            <person name="Cejkova D."/>
            <person name="Polansky O."/>
            <person name="Karasova D."/>
            <person name="Kubasova T."/>
            <person name="Cizek A."/>
            <person name="Rychlik I."/>
        </authorList>
    </citation>
    <scope>NUCLEOTIDE SEQUENCE [LARGE SCALE GENOMIC DNA]</scope>
    <source>
        <strain evidence="10">An144</strain>
    </source>
</reference>
<dbReference type="InterPro" id="IPR051257">
    <property type="entry name" value="Diverse_CBS-Domain"/>
</dbReference>
<evidence type="ECO:0000313" key="11">
    <source>
        <dbReference type="Proteomes" id="UP000196503"/>
    </source>
</evidence>
<dbReference type="CDD" id="cd04643">
    <property type="entry name" value="CBS_pair_bac"/>
    <property type="match status" value="1"/>
</dbReference>
<dbReference type="Proteomes" id="UP000252800">
    <property type="component" value="Unassembled WGS sequence"/>
</dbReference>
<evidence type="ECO:0000256" key="2">
    <source>
        <dbReference type="PROSITE-ProRule" id="PRU00703"/>
    </source>
</evidence>
<dbReference type="EMBL" id="JARQBI010000018">
    <property type="protein sequence ID" value="MDT2797201.1"/>
    <property type="molecule type" value="Genomic_DNA"/>
</dbReference>
<sequence length="161" mass="18204">MIGKHVKELLTETEDTFLIEAENVATVLYTHPLEHALLVLTNVGYSKIPVLDSEDHLVGLLSLADIMRAISGLTGFDMSLLESLTVADVMEVNVTTIHQNEGLEVLLRRLVNEPFLPYVTAENVFLGIYTRKTILKSVNHMVHEIESRYYLIEKNEQKKAQ</sequence>